<evidence type="ECO:0000256" key="1">
    <source>
        <dbReference type="SAM" id="MobiDB-lite"/>
    </source>
</evidence>
<keyword evidence="2" id="KW-0732">Signal</keyword>
<accession>A0A7I8LA66</accession>
<feature type="compositionally biased region" description="Gly residues" evidence="1">
    <location>
        <begin position="40"/>
        <end position="50"/>
    </location>
</feature>
<name>A0A7I8LA66_SPIIN</name>
<evidence type="ECO:0000313" key="4">
    <source>
        <dbReference type="Proteomes" id="UP000663760"/>
    </source>
</evidence>
<dbReference type="EMBL" id="LR746276">
    <property type="protein sequence ID" value="CAA7406556.1"/>
    <property type="molecule type" value="Genomic_DNA"/>
</dbReference>
<proteinExistence type="predicted"/>
<evidence type="ECO:0000256" key="2">
    <source>
        <dbReference type="SAM" id="SignalP"/>
    </source>
</evidence>
<reference evidence="3" key="1">
    <citation type="submission" date="2020-02" db="EMBL/GenBank/DDBJ databases">
        <authorList>
            <person name="Scholz U."/>
            <person name="Mascher M."/>
            <person name="Fiebig A."/>
        </authorList>
    </citation>
    <scope>NUCLEOTIDE SEQUENCE</scope>
</reference>
<feature type="chain" id="PRO_5029747898" evidence="2">
    <location>
        <begin position="22"/>
        <end position="128"/>
    </location>
</feature>
<dbReference type="PANTHER" id="PTHR37389:SF33">
    <property type="entry name" value="GLYCINE-RICH PROTEIN-LIKE"/>
    <property type="match status" value="1"/>
</dbReference>
<dbReference type="Proteomes" id="UP000663760">
    <property type="component" value="Chromosome 13"/>
</dbReference>
<feature type="signal peptide" evidence="2">
    <location>
        <begin position="1"/>
        <end position="21"/>
    </location>
</feature>
<organism evidence="3 4">
    <name type="scientific">Spirodela intermedia</name>
    <name type="common">Intermediate duckweed</name>
    <dbReference type="NCBI Taxonomy" id="51605"/>
    <lineage>
        <taxon>Eukaryota</taxon>
        <taxon>Viridiplantae</taxon>
        <taxon>Streptophyta</taxon>
        <taxon>Embryophyta</taxon>
        <taxon>Tracheophyta</taxon>
        <taxon>Spermatophyta</taxon>
        <taxon>Magnoliopsida</taxon>
        <taxon>Liliopsida</taxon>
        <taxon>Araceae</taxon>
        <taxon>Lemnoideae</taxon>
        <taxon>Spirodela</taxon>
    </lineage>
</organism>
<feature type="compositionally biased region" description="Basic and acidic residues" evidence="1">
    <location>
        <begin position="28"/>
        <end position="37"/>
    </location>
</feature>
<dbReference type="PANTHER" id="PTHR37389">
    <property type="entry name" value="NODULIN-24"/>
    <property type="match status" value="1"/>
</dbReference>
<keyword evidence="4" id="KW-1185">Reference proteome</keyword>
<feature type="region of interest" description="Disordered" evidence="1">
    <location>
        <begin position="28"/>
        <end position="50"/>
    </location>
</feature>
<evidence type="ECO:0000313" key="3">
    <source>
        <dbReference type="EMBL" id="CAA7406556.1"/>
    </source>
</evidence>
<dbReference type="InterPro" id="IPR010800">
    <property type="entry name" value="GRP"/>
</dbReference>
<sequence length="128" mass="13375">MASKALPLLGFLLIAMLLVSAAVDATDTKEKETKISIDQRGGGYPYRGGGRGGYPYPGGGGRGGYPYPGGGGGGYPYPGGGGGGGGYPYPGGGYPPWRRCRYHCCGRYGHNCWCCSRREFVATAEKHN</sequence>
<gene>
    <name evidence="3" type="ORF">SI8410_13017234</name>
</gene>
<dbReference type="AlphaFoldDB" id="A0A7I8LA66"/>
<protein>
    <submittedName>
        <fullName evidence="3">Uncharacterized protein</fullName>
    </submittedName>
</protein>
<dbReference type="Pfam" id="PF07172">
    <property type="entry name" value="GRP"/>
    <property type="match status" value="1"/>
</dbReference>